<evidence type="ECO:0000313" key="7">
    <source>
        <dbReference type="Proteomes" id="UP001174909"/>
    </source>
</evidence>
<dbReference type="SUPFAM" id="SSF100920">
    <property type="entry name" value="Heat shock protein 70kD (HSP70), peptide-binding domain"/>
    <property type="match status" value="1"/>
</dbReference>
<dbReference type="NCBIfam" id="TIGR02350">
    <property type="entry name" value="prok_dnaK"/>
    <property type="match status" value="1"/>
</dbReference>
<evidence type="ECO:0000313" key="6">
    <source>
        <dbReference type="EMBL" id="CAI8040301.1"/>
    </source>
</evidence>
<dbReference type="Proteomes" id="UP001174909">
    <property type="component" value="Unassembled WGS sequence"/>
</dbReference>
<dbReference type="FunFam" id="3.30.420.40:FF:000004">
    <property type="entry name" value="Molecular chaperone DnaK"/>
    <property type="match status" value="1"/>
</dbReference>
<dbReference type="Gene3D" id="1.20.1270.10">
    <property type="match status" value="1"/>
</dbReference>
<dbReference type="PROSITE" id="PS00297">
    <property type="entry name" value="HSP70_1"/>
    <property type="match status" value="1"/>
</dbReference>
<dbReference type="FunFam" id="3.30.30.30:FF:000005">
    <property type="entry name" value="Heat shock protein ssb1"/>
    <property type="match status" value="1"/>
</dbReference>
<sequence length="657" mass="69925">MPKVLGIDLGTTNSVAAVIEAGEPGVVENAEGARLTPSVVALNTRTGERYVGQVAKRQAVTNPENTLFSVKRLMGRRFDDHEVMGAASKLPYQVVQAANGDAHVKMGDDTYAPPQISSFVLQKIKQDAEAKLGERITQAVITVPAYFNDSQRQATKDAGTIAGLEVLRIINEPTASSLAYGLDKTRSDANIAVFDLGGGTFDITILQMGEGVFEVKSTNGDTFLGGDDFDQAILEWLITEFRRETGIDLSSDRMALQRLRDAAERAKVELSSVVETEINLPFITADASGPQHLVKSLTRGRFEQLVTGLIDRTAGPCQRALADSGLSTSEIDDVIMVGGMSRMPAVQEKVKEIFGKEPNRNVNPDEAVALGAAIQAGVLAGEVGDIVLLDVSPLTLGLETLGGVMTTLIPRNTTIPTKKNETFTTAADSQTTVDIHVLQGERTMAGDNKSIGRFMLDGIIPAPRGIPQIEVTFDIDANGILSVSAQDKGTGKEQRIVIQSGSGVDKSDIERMVDEARQYEADDQKRREEVETRNQADSMVYQAEKLLNDNADKVPQELRAEVQSKIDALRAASASGNLTEMQTGINELNAALQSLGEVIYSQNAGPGPGAGAPEAGGMDDGPSDDAGTVEGEFPRGLSAVARSGAGEKEASGPPPRH</sequence>
<reference evidence="6" key="1">
    <citation type="submission" date="2023-03" db="EMBL/GenBank/DDBJ databases">
        <authorList>
            <person name="Steffen K."/>
            <person name="Cardenas P."/>
        </authorList>
    </citation>
    <scope>NUCLEOTIDE SEQUENCE</scope>
</reference>
<name>A0AA35X5C3_GEOBA</name>
<dbReference type="Gene3D" id="3.30.420.40">
    <property type="match status" value="2"/>
</dbReference>
<dbReference type="InterPro" id="IPR018181">
    <property type="entry name" value="Heat_shock_70_CS"/>
</dbReference>
<dbReference type="PROSITE" id="PS00329">
    <property type="entry name" value="HSP70_2"/>
    <property type="match status" value="1"/>
</dbReference>
<dbReference type="InterPro" id="IPR013126">
    <property type="entry name" value="Hsp_70_fam"/>
</dbReference>
<evidence type="ECO:0000256" key="4">
    <source>
        <dbReference type="RuleBase" id="RU003322"/>
    </source>
</evidence>
<organism evidence="6 7">
    <name type="scientific">Geodia barretti</name>
    <name type="common">Barrett's horny sponge</name>
    <dbReference type="NCBI Taxonomy" id="519541"/>
    <lineage>
        <taxon>Eukaryota</taxon>
        <taxon>Metazoa</taxon>
        <taxon>Porifera</taxon>
        <taxon>Demospongiae</taxon>
        <taxon>Heteroscleromorpha</taxon>
        <taxon>Tetractinellida</taxon>
        <taxon>Astrophorina</taxon>
        <taxon>Geodiidae</taxon>
        <taxon>Geodia</taxon>
    </lineage>
</organism>
<dbReference type="FunFam" id="1.20.1270.10:FF:000001">
    <property type="entry name" value="Molecular chaperone DnaK"/>
    <property type="match status" value="1"/>
</dbReference>
<dbReference type="GO" id="GO:0051082">
    <property type="term" value="F:unfolded protein binding"/>
    <property type="evidence" value="ECO:0007669"/>
    <property type="project" value="InterPro"/>
</dbReference>
<protein>
    <submittedName>
        <fullName evidence="6">Chaperone protein DnaK</fullName>
    </submittedName>
</protein>
<dbReference type="InterPro" id="IPR043129">
    <property type="entry name" value="ATPase_NBD"/>
</dbReference>
<feature type="region of interest" description="Disordered" evidence="5">
    <location>
        <begin position="602"/>
        <end position="657"/>
    </location>
</feature>
<accession>A0AA35X5C3</accession>
<comment type="similarity">
    <text evidence="1 4">Belongs to the heat shock protein 70 family.</text>
</comment>
<keyword evidence="2 4" id="KW-0547">Nucleotide-binding</keyword>
<proteinExistence type="inferred from homology"/>
<evidence type="ECO:0000256" key="1">
    <source>
        <dbReference type="ARBA" id="ARBA00007381"/>
    </source>
</evidence>
<dbReference type="PRINTS" id="PR00301">
    <property type="entry name" value="HEATSHOCK70"/>
</dbReference>
<gene>
    <name evidence="6" type="ORF">GBAR_LOCUS22466</name>
</gene>
<comment type="caution">
    <text evidence="6">The sequence shown here is derived from an EMBL/GenBank/DDBJ whole genome shotgun (WGS) entry which is preliminary data.</text>
</comment>
<dbReference type="Gene3D" id="2.60.34.10">
    <property type="entry name" value="Substrate Binding Domain Of DNAk, Chain A, domain 1"/>
    <property type="match status" value="1"/>
</dbReference>
<dbReference type="GO" id="GO:0005524">
    <property type="term" value="F:ATP binding"/>
    <property type="evidence" value="ECO:0007669"/>
    <property type="project" value="UniProtKB-KW"/>
</dbReference>
<dbReference type="SUPFAM" id="SSF100934">
    <property type="entry name" value="Heat shock protein 70kD (HSP70), C-terminal subdomain"/>
    <property type="match status" value="1"/>
</dbReference>
<dbReference type="PANTHER" id="PTHR19375">
    <property type="entry name" value="HEAT SHOCK PROTEIN 70KDA"/>
    <property type="match status" value="1"/>
</dbReference>
<keyword evidence="7" id="KW-1185">Reference proteome</keyword>
<dbReference type="HAMAP" id="MF_00332">
    <property type="entry name" value="DnaK"/>
    <property type="match status" value="1"/>
</dbReference>
<dbReference type="CDD" id="cd10234">
    <property type="entry name" value="ASKHA_NBD_HSP70_DnaK-like"/>
    <property type="match status" value="1"/>
</dbReference>
<dbReference type="FunFam" id="3.90.640.10:FF:000003">
    <property type="entry name" value="Molecular chaperone DnaK"/>
    <property type="match status" value="1"/>
</dbReference>
<dbReference type="InterPro" id="IPR029048">
    <property type="entry name" value="HSP70_C_sf"/>
</dbReference>
<dbReference type="Pfam" id="PF00012">
    <property type="entry name" value="HSP70"/>
    <property type="match status" value="1"/>
</dbReference>
<dbReference type="SUPFAM" id="SSF53067">
    <property type="entry name" value="Actin-like ATPase domain"/>
    <property type="match status" value="2"/>
</dbReference>
<dbReference type="FunFam" id="2.60.34.10:FF:000014">
    <property type="entry name" value="Chaperone protein DnaK HSP70"/>
    <property type="match status" value="1"/>
</dbReference>
<evidence type="ECO:0000256" key="3">
    <source>
        <dbReference type="ARBA" id="ARBA00022840"/>
    </source>
</evidence>
<keyword evidence="3 4" id="KW-0067">ATP-binding</keyword>
<dbReference type="PROSITE" id="PS01036">
    <property type="entry name" value="HSP70_3"/>
    <property type="match status" value="1"/>
</dbReference>
<dbReference type="InterPro" id="IPR012725">
    <property type="entry name" value="Chaperone_DnaK"/>
</dbReference>
<dbReference type="EMBL" id="CASHTH010003100">
    <property type="protein sequence ID" value="CAI8040301.1"/>
    <property type="molecule type" value="Genomic_DNA"/>
</dbReference>
<dbReference type="AlphaFoldDB" id="A0AA35X5C3"/>
<dbReference type="Gene3D" id="3.90.640.10">
    <property type="entry name" value="Actin, Chain A, domain 4"/>
    <property type="match status" value="1"/>
</dbReference>
<dbReference type="NCBIfam" id="NF001413">
    <property type="entry name" value="PRK00290.1"/>
    <property type="match status" value="1"/>
</dbReference>
<dbReference type="InterPro" id="IPR029047">
    <property type="entry name" value="HSP70_peptide-bd_sf"/>
</dbReference>
<evidence type="ECO:0000256" key="5">
    <source>
        <dbReference type="SAM" id="MobiDB-lite"/>
    </source>
</evidence>
<evidence type="ECO:0000256" key="2">
    <source>
        <dbReference type="ARBA" id="ARBA00022741"/>
    </source>
</evidence>
<dbReference type="GO" id="GO:0140662">
    <property type="term" value="F:ATP-dependent protein folding chaperone"/>
    <property type="evidence" value="ECO:0007669"/>
    <property type="project" value="InterPro"/>
</dbReference>